<dbReference type="STRING" id="51511.ENSCSAVP00000012252"/>
<reference evidence="2" key="1">
    <citation type="submission" date="2003-08" db="EMBL/GenBank/DDBJ databases">
        <authorList>
            <person name="Birren B."/>
            <person name="Nusbaum C."/>
            <person name="Abebe A."/>
            <person name="Abouelleil A."/>
            <person name="Adekoya E."/>
            <person name="Ait-zahra M."/>
            <person name="Allen N."/>
            <person name="Allen T."/>
            <person name="An P."/>
            <person name="Anderson M."/>
            <person name="Anderson S."/>
            <person name="Arachchi H."/>
            <person name="Armbruster J."/>
            <person name="Bachantsang P."/>
            <person name="Baldwin J."/>
            <person name="Barry A."/>
            <person name="Bayul T."/>
            <person name="Blitshsteyn B."/>
            <person name="Bloom T."/>
            <person name="Blye J."/>
            <person name="Boguslavskiy L."/>
            <person name="Borowsky M."/>
            <person name="Boukhgalter B."/>
            <person name="Brunache A."/>
            <person name="Butler J."/>
            <person name="Calixte N."/>
            <person name="Calvo S."/>
            <person name="Camarata J."/>
            <person name="Campo K."/>
            <person name="Chang J."/>
            <person name="Cheshatsang Y."/>
            <person name="Citroen M."/>
            <person name="Collymore A."/>
            <person name="Considine T."/>
            <person name="Cook A."/>
            <person name="Cooke P."/>
            <person name="Corum B."/>
            <person name="Cuomo C."/>
            <person name="David R."/>
            <person name="Dawoe T."/>
            <person name="Degray S."/>
            <person name="Dodge S."/>
            <person name="Dooley K."/>
            <person name="Dorje P."/>
            <person name="Dorjee K."/>
            <person name="Dorris L."/>
            <person name="Duffey N."/>
            <person name="Dupes A."/>
            <person name="Elkins T."/>
            <person name="Engels R."/>
            <person name="Erickson J."/>
            <person name="Farina A."/>
            <person name="Faro S."/>
            <person name="Ferreira P."/>
            <person name="Fischer H."/>
            <person name="Fitzgerald M."/>
            <person name="Foley K."/>
            <person name="Gage D."/>
            <person name="Galagan J."/>
            <person name="Gearin G."/>
            <person name="Gnerre S."/>
            <person name="Gnirke A."/>
            <person name="Goyette A."/>
            <person name="Graham J."/>
            <person name="Grandbois E."/>
            <person name="Gyaltsen K."/>
            <person name="Hafez N."/>
            <person name="Hagopian D."/>
            <person name="Hagos B."/>
            <person name="Hall J."/>
            <person name="Hatcher B."/>
            <person name="Heller A."/>
            <person name="Higgins H."/>
            <person name="Honan T."/>
            <person name="Horn A."/>
            <person name="Houde N."/>
            <person name="Hughes L."/>
            <person name="Hulme W."/>
            <person name="Husby E."/>
            <person name="Iliev I."/>
            <person name="Jaffe D."/>
            <person name="Jones C."/>
            <person name="Kamal M."/>
            <person name="Kamat A."/>
            <person name="Kamvysselis M."/>
            <person name="Karlsson E."/>
            <person name="Kells C."/>
            <person name="Kieu A."/>
            <person name="Kisner P."/>
            <person name="Kodira C."/>
            <person name="Kulbokas E."/>
            <person name="Labutti K."/>
            <person name="Lama D."/>
            <person name="Landers T."/>
            <person name="Leger J."/>
            <person name="Levine S."/>
            <person name="Lewis D."/>
            <person name="Lewis T."/>
            <person name="Lindblad-toh K."/>
            <person name="Liu X."/>
            <person name="Lokyitsang T."/>
            <person name="Lokyitsang Y."/>
            <person name="Lucien O."/>
            <person name="Lui A."/>
            <person name="Ma L.J."/>
            <person name="Mabbitt R."/>
            <person name="Macdonald J."/>
            <person name="Maclean C."/>
            <person name="Major J."/>
            <person name="Manning J."/>
            <person name="Marabella R."/>
            <person name="Maru K."/>
            <person name="Matthews C."/>
            <person name="Mauceli E."/>
            <person name="Mccarthy M."/>
            <person name="Mcdonough S."/>
            <person name="Mcghee T."/>
            <person name="Meldrim J."/>
            <person name="Meneus L."/>
            <person name="Mesirov J."/>
            <person name="Mihalev A."/>
            <person name="Mihova T."/>
            <person name="Mikkelsen T."/>
            <person name="Mlenga V."/>
            <person name="Moru K."/>
            <person name="Mozes J."/>
            <person name="Mulrain L."/>
            <person name="Munson G."/>
            <person name="Naylor J."/>
            <person name="Newes C."/>
            <person name="Nguyen C."/>
            <person name="Nguyen N."/>
            <person name="Nguyen T."/>
            <person name="Nicol R."/>
            <person name="Nielsen C."/>
            <person name="Nizzari M."/>
            <person name="Norbu C."/>
            <person name="Norbu N."/>
            <person name="O'donnell P."/>
            <person name="Okoawo O."/>
            <person name="O'leary S."/>
            <person name="Omotosho B."/>
            <person name="O'neill K."/>
            <person name="Osman S."/>
            <person name="Parker S."/>
            <person name="Perrin D."/>
            <person name="Phunkhang P."/>
            <person name="Piqani B."/>
            <person name="Purcell S."/>
            <person name="Rachupka T."/>
            <person name="Ramasamy U."/>
            <person name="Rameau R."/>
            <person name="Ray V."/>
            <person name="Raymond C."/>
            <person name="Retta R."/>
            <person name="Richardson S."/>
            <person name="Rise C."/>
            <person name="Rodriguez J."/>
            <person name="Rogers J."/>
            <person name="Rogov P."/>
            <person name="Rutman M."/>
            <person name="Schupbach R."/>
            <person name="Seaman C."/>
            <person name="Settipalli S."/>
            <person name="Sharpe T."/>
            <person name="Sheridan J."/>
            <person name="Sherpa N."/>
            <person name="Shi J."/>
            <person name="Smirnov S."/>
            <person name="Smith C."/>
            <person name="Sougnez C."/>
            <person name="Spencer B."/>
            <person name="Stalker J."/>
            <person name="Stange-thomann N."/>
            <person name="Stavropoulos S."/>
            <person name="Stetson K."/>
            <person name="Stone C."/>
            <person name="Stone S."/>
            <person name="Stubbs M."/>
            <person name="Talamas J."/>
            <person name="Tchuinga P."/>
            <person name="Tenzing P."/>
            <person name="Tesfaye S."/>
            <person name="Theodore J."/>
            <person name="Thoulutsang Y."/>
            <person name="Topham K."/>
            <person name="Towey S."/>
            <person name="Tsamla T."/>
            <person name="Tsomo N."/>
            <person name="Vallee D."/>
            <person name="Vassiliev H."/>
            <person name="Venkataraman V."/>
            <person name="Vinson J."/>
            <person name="Vo A."/>
            <person name="Wade C."/>
            <person name="Wang S."/>
            <person name="Wangchuk T."/>
            <person name="Wangdi T."/>
            <person name="Whittaker C."/>
            <person name="Wilkinson J."/>
            <person name="Wu Y."/>
            <person name="Wyman D."/>
            <person name="Yadav S."/>
            <person name="Yang S."/>
            <person name="Yang X."/>
            <person name="Yeager S."/>
            <person name="Yee E."/>
            <person name="Young G."/>
            <person name="Zainoun J."/>
            <person name="Zembeck L."/>
            <person name="Zimmer A."/>
            <person name="Zody M."/>
            <person name="Lander E."/>
        </authorList>
    </citation>
    <scope>NUCLEOTIDE SEQUENCE [LARGE SCALE GENOMIC DNA]</scope>
</reference>
<dbReference type="eggNOG" id="ENOG502QUWI">
    <property type="taxonomic scope" value="Eukaryota"/>
</dbReference>
<proteinExistence type="predicted"/>
<dbReference type="PANTHER" id="PTHR45913">
    <property type="entry name" value="EPM2A-INTERACTING PROTEIN 1"/>
    <property type="match status" value="1"/>
</dbReference>
<sequence length="274" mass="30658">RSFQESWTSYFGFVSRDERAVCALCCQSVVCRTSSIKRHFETKHEKSFKDDAEKRESLKKASFTDGVFVKEAFLGCAEVLFGDLPNKSTIISRIKDLPVSARTVERRITDMATDITEQQSAALKAAEVFSVALDESVDINDSPRLAVVARYCSNGEIHEELCCLKSMNGSTKGEDVLNTFINHFEQRDIDIKNIFLITTDGAPAMVGMHLGFVTLAEQIIGHPVMKLHCIIHQENLCAKISDSELNDVMSTVTKIVNFLVARSAKTHRQFRSLL</sequence>
<dbReference type="HOGENOM" id="CLU_021316_3_0_1"/>
<keyword evidence="2" id="KW-1185">Reference proteome</keyword>
<dbReference type="GeneTree" id="ENSGT00950000182812"/>
<name>H2Z3U0_CIOSA</name>
<organism evidence="1 2">
    <name type="scientific">Ciona savignyi</name>
    <name type="common">Pacific transparent sea squirt</name>
    <dbReference type="NCBI Taxonomy" id="51511"/>
    <lineage>
        <taxon>Eukaryota</taxon>
        <taxon>Metazoa</taxon>
        <taxon>Chordata</taxon>
        <taxon>Tunicata</taxon>
        <taxon>Ascidiacea</taxon>
        <taxon>Phlebobranchia</taxon>
        <taxon>Cionidae</taxon>
        <taxon>Ciona</taxon>
    </lineage>
</organism>
<reference evidence="1" key="3">
    <citation type="submission" date="2025-09" db="UniProtKB">
        <authorList>
            <consortium name="Ensembl"/>
        </authorList>
    </citation>
    <scope>IDENTIFICATION</scope>
</reference>
<dbReference type="OMA" id="WHIACAK"/>
<evidence type="ECO:0008006" key="3">
    <source>
        <dbReference type="Google" id="ProtNLM"/>
    </source>
</evidence>
<evidence type="ECO:0000313" key="2">
    <source>
        <dbReference type="Proteomes" id="UP000007875"/>
    </source>
</evidence>
<dbReference type="InParanoid" id="H2Z3U0"/>
<evidence type="ECO:0000313" key="1">
    <source>
        <dbReference type="Ensembl" id="ENSCSAVP00000012252.1"/>
    </source>
</evidence>
<dbReference type="PANTHER" id="PTHR45913:SF10">
    <property type="entry name" value="DUF4371 DOMAIN-CONTAINING PROTEIN"/>
    <property type="match status" value="1"/>
</dbReference>
<protein>
    <recommendedName>
        <fullName evidence="3">DUF4371 domain-containing protein</fullName>
    </recommendedName>
</protein>
<dbReference type="Proteomes" id="UP000007875">
    <property type="component" value="Unassembled WGS sequence"/>
</dbReference>
<accession>H2Z3U0</accession>
<dbReference type="AlphaFoldDB" id="H2Z3U0"/>
<dbReference type="Ensembl" id="ENSCSAVT00000012395.1">
    <property type="protein sequence ID" value="ENSCSAVP00000012252.1"/>
    <property type="gene ID" value="ENSCSAVG00000007214.1"/>
</dbReference>
<reference evidence="1" key="2">
    <citation type="submission" date="2025-08" db="UniProtKB">
        <authorList>
            <consortium name="Ensembl"/>
        </authorList>
    </citation>
    <scope>IDENTIFICATION</scope>
</reference>